<dbReference type="Proteomes" id="UP000626109">
    <property type="component" value="Unassembled WGS sequence"/>
</dbReference>
<organism evidence="2 3">
    <name type="scientific">Polarella glacialis</name>
    <name type="common">Dinoflagellate</name>
    <dbReference type="NCBI Taxonomy" id="89957"/>
    <lineage>
        <taxon>Eukaryota</taxon>
        <taxon>Sar</taxon>
        <taxon>Alveolata</taxon>
        <taxon>Dinophyceae</taxon>
        <taxon>Suessiales</taxon>
        <taxon>Suessiaceae</taxon>
        <taxon>Polarella</taxon>
    </lineage>
</organism>
<evidence type="ECO:0000256" key="1">
    <source>
        <dbReference type="SAM" id="Coils"/>
    </source>
</evidence>
<dbReference type="EMBL" id="CAJNNW010036505">
    <property type="protein sequence ID" value="CAE8735000.1"/>
    <property type="molecule type" value="Genomic_DNA"/>
</dbReference>
<feature type="non-terminal residue" evidence="2">
    <location>
        <position position="156"/>
    </location>
</feature>
<dbReference type="AlphaFoldDB" id="A0A813LIN8"/>
<name>A0A813LIN8_POLGL</name>
<sequence>LGGRLQRPERQRLREELDPEFPIALLQDIREVVSEFQGLHDPVRRHLRSLGLGSLGEAVALTALTRRARVLAAQVNLVPGPRDDGLHQTLGFAQSLGEVERLSSRLRAARVALEEVKARLRAARADKRRINQRLSALKRPAAAGSRKAAVQKCPTK</sequence>
<evidence type="ECO:0000313" key="3">
    <source>
        <dbReference type="Proteomes" id="UP000626109"/>
    </source>
</evidence>
<feature type="coiled-coil region" evidence="1">
    <location>
        <begin position="99"/>
        <end position="133"/>
    </location>
</feature>
<accession>A0A813LIN8</accession>
<gene>
    <name evidence="2" type="ORF">PGLA2088_LOCUS47611</name>
</gene>
<evidence type="ECO:0000313" key="2">
    <source>
        <dbReference type="EMBL" id="CAE8735000.1"/>
    </source>
</evidence>
<protein>
    <submittedName>
        <fullName evidence="2">Uncharacterized protein</fullName>
    </submittedName>
</protein>
<comment type="caution">
    <text evidence="2">The sequence shown here is derived from an EMBL/GenBank/DDBJ whole genome shotgun (WGS) entry which is preliminary data.</text>
</comment>
<feature type="non-terminal residue" evidence="2">
    <location>
        <position position="1"/>
    </location>
</feature>
<reference evidence="2" key="1">
    <citation type="submission" date="2021-02" db="EMBL/GenBank/DDBJ databases">
        <authorList>
            <person name="Dougan E. K."/>
            <person name="Rhodes N."/>
            <person name="Thang M."/>
            <person name="Chan C."/>
        </authorList>
    </citation>
    <scope>NUCLEOTIDE SEQUENCE</scope>
</reference>
<keyword evidence="1" id="KW-0175">Coiled coil</keyword>
<proteinExistence type="predicted"/>